<dbReference type="Pfam" id="PF00210">
    <property type="entry name" value="Ferritin"/>
    <property type="match status" value="1"/>
</dbReference>
<dbReference type="GO" id="GO:0005829">
    <property type="term" value="C:cytosol"/>
    <property type="evidence" value="ECO:0007669"/>
    <property type="project" value="TreeGrafter"/>
</dbReference>
<evidence type="ECO:0000256" key="4">
    <source>
        <dbReference type="ARBA" id="ARBA00023004"/>
    </source>
</evidence>
<comment type="catalytic activity">
    <reaction evidence="5">
        <text>Fe(2+)(in) = Fe(2+)(out)</text>
        <dbReference type="Rhea" id="RHEA:28486"/>
        <dbReference type="ChEBI" id="CHEBI:29033"/>
    </reaction>
</comment>
<dbReference type="SUPFAM" id="SSF47240">
    <property type="entry name" value="Ferritin-like"/>
    <property type="match status" value="1"/>
</dbReference>
<feature type="domain" description="Ferritin-like diiron" evidence="7">
    <location>
        <begin position="1"/>
        <end position="138"/>
    </location>
</feature>
<gene>
    <name evidence="8" type="ORF">FDA94_34905</name>
</gene>
<dbReference type="InterPro" id="IPR009040">
    <property type="entry name" value="Ferritin-like_diiron"/>
</dbReference>
<dbReference type="InterPro" id="IPR009078">
    <property type="entry name" value="Ferritin-like_SF"/>
</dbReference>
<sequence>MDKQAFIALLNEDLESEYRSIVQYTQHAATIKGAEYQPIVEEMRAHLTQELEHASALAEQIDFLGGVPSVKVPPIPDTPDGAAALRLDLELEETQLVRYRERVEQAIELGLPDVAEALRPLLQQTQDHVMDLQGALGR</sequence>
<dbReference type="EC" id="1.16.3.1" evidence="2"/>
<keyword evidence="3" id="KW-0409">Iron storage</keyword>
<comment type="caution">
    <text evidence="8">The sequence shown here is derived from an EMBL/GenBank/DDBJ whole genome shotgun (WGS) entry which is preliminary data.</text>
</comment>
<dbReference type="OrthoDB" id="9792238at2"/>
<evidence type="ECO:0000259" key="7">
    <source>
        <dbReference type="PROSITE" id="PS50905"/>
    </source>
</evidence>
<dbReference type="RefSeq" id="WP_137251323.1">
    <property type="nucleotide sequence ID" value="NZ_SZQA01000052.1"/>
</dbReference>
<dbReference type="AlphaFoldDB" id="A0A4U3LY72"/>
<evidence type="ECO:0000313" key="8">
    <source>
        <dbReference type="EMBL" id="TKK80910.1"/>
    </source>
</evidence>
<evidence type="ECO:0000256" key="1">
    <source>
        <dbReference type="ARBA" id="ARBA00001970"/>
    </source>
</evidence>
<dbReference type="GO" id="GO:0008199">
    <property type="term" value="F:ferric iron binding"/>
    <property type="evidence" value="ECO:0007669"/>
    <property type="project" value="InterPro"/>
</dbReference>
<dbReference type="PANTHER" id="PTHR30295">
    <property type="entry name" value="BACTERIOFERRITIN"/>
    <property type="match status" value="1"/>
</dbReference>
<evidence type="ECO:0000256" key="2">
    <source>
        <dbReference type="ARBA" id="ARBA00013107"/>
    </source>
</evidence>
<evidence type="ECO:0000313" key="9">
    <source>
        <dbReference type="Proteomes" id="UP000308705"/>
    </source>
</evidence>
<dbReference type="GO" id="GO:0004322">
    <property type="term" value="F:ferroxidase activity"/>
    <property type="evidence" value="ECO:0007669"/>
    <property type="project" value="UniProtKB-EC"/>
</dbReference>
<evidence type="ECO:0000256" key="6">
    <source>
        <dbReference type="SAM" id="Coils"/>
    </source>
</evidence>
<dbReference type="PANTHER" id="PTHR30295:SF0">
    <property type="entry name" value="BACTERIOFERRITIN"/>
    <property type="match status" value="1"/>
</dbReference>
<dbReference type="PROSITE" id="PS50905">
    <property type="entry name" value="FERRITIN_LIKE"/>
    <property type="match status" value="1"/>
</dbReference>
<keyword evidence="4" id="KW-0408">Iron</keyword>
<proteinExistence type="predicted"/>
<keyword evidence="9" id="KW-1185">Reference proteome</keyword>
<reference evidence="8 9" key="1">
    <citation type="submission" date="2019-04" db="EMBL/GenBank/DDBJ databases">
        <title>Herbidospora sp. NEAU-GS14.nov., a novel actinomycete isolated from soil.</title>
        <authorList>
            <person name="Han L."/>
        </authorList>
    </citation>
    <scope>NUCLEOTIDE SEQUENCE [LARGE SCALE GENOMIC DNA]</scope>
    <source>
        <strain evidence="8 9">NEAU-GS14</strain>
    </source>
</reference>
<feature type="coiled-coil region" evidence="6">
    <location>
        <begin position="82"/>
        <end position="109"/>
    </location>
</feature>
<accession>A0A4U3LY72</accession>
<evidence type="ECO:0000256" key="3">
    <source>
        <dbReference type="ARBA" id="ARBA00022434"/>
    </source>
</evidence>
<organism evidence="8 9">
    <name type="scientific">Herbidospora galbida</name>
    <dbReference type="NCBI Taxonomy" id="2575442"/>
    <lineage>
        <taxon>Bacteria</taxon>
        <taxon>Bacillati</taxon>
        <taxon>Actinomycetota</taxon>
        <taxon>Actinomycetes</taxon>
        <taxon>Streptosporangiales</taxon>
        <taxon>Streptosporangiaceae</taxon>
        <taxon>Herbidospora</taxon>
    </lineage>
</organism>
<dbReference type="GO" id="GO:0020037">
    <property type="term" value="F:heme binding"/>
    <property type="evidence" value="ECO:0007669"/>
    <property type="project" value="TreeGrafter"/>
</dbReference>
<keyword evidence="6" id="KW-0175">Coiled coil</keyword>
<dbReference type="GO" id="GO:0006879">
    <property type="term" value="P:intracellular iron ion homeostasis"/>
    <property type="evidence" value="ECO:0007669"/>
    <property type="project" value="UniProtKB-KW"/>
</dbReference>
<dbReference type="Gene3D" id="1.20.1260.10">
    <property type="match status" value="1"/>
</dbReference>
<dbReference type="CDD" id="cd00657">
    <property type="entry name" value="Ferritin_like"/>
    <property type="match status" value="1"/>
</dbReference>
<dbReference type="InterPro" id="IPR008331">
    <property type="entry name" value="Ferritin_DPS_dom"/>
</dbReference>
<name>A0A4U3LY72_9ACTN</name>
<dbReference type="EMBL" id="SZQA01000052">
    <property type="protein sequence ID" value="TKK80910.1"/>
    <property type="molecule type" value="Genomic_DNA"/>
</dbReference>
<evidence type="ECO:0000256" key="5">
    <source>
        <dbReference type="ARBA" id="ARBA00036243"/>
    </source>
</evidence>
<dbReference type="InterPro" id="IPR012347">
    <property type="entry name" value="Ferritin-like"/>
</dbReference>
<dbReference type="Proteomes" id="UP000308705">
    <property type="component" value="Unassembled WGS sequence"/>
</dbReference>
<comment type="cofactor">
    <cofactor evidence="1">
        <name>heme b</name>
        <dbReference type="ChEBI" id="CHEBI:60344"/>
    </cofactor>
</comment>
<protein>
    <recommendedName>
        <fullName evidence="2">ferroxidase</fullName>
        <ecNumber evidence="2">1.16.3.1</ecNumber>
    </recommendedName>
</protein>